<evidence type="ECO:0000313" key="2">
    <source>
        <dbReference type="Proteomes" id="UP001054889"/>
    </source>
</evidence>
<gene>
    <name evidence="1" type="primary">ga16283</name>
    <name evidence="1" type="ORF">PR202_ga16283</name>
</gene>
<reference evidence="1" key="1">
    <citation type="journal article" date="2018" name="DNA Res.">
        <title>Multiple hybrid de novo genome assembly of finger millet, an orphan allotetraploid crop.</title>
        <authorList>
            <person name="Hatakeyama M."/>
            <person name="Aluri S."/>
            <person name="Balachadran M.T."/>
            <person name="Sivarajan S.R."/>
            <person name="Patrignani A."/>
            <person name="Gruter S."/>
            <person name="Poveda L."/>
            <person name="Shimizu-Inatsugi R."/>
            <person name="Baeten J."/>
            <person name="Francoijs K.J."/>
            <person name="Nataraja K.N."/>
            <person name="Reddy Y.A.N."/>
            <person name="Phadnis S."/>
            <person name="Ravikumar R.L."/>
            <person name="Schlapbach R."/>
            <person name="Sreeman S.M."/>
            <person name="Shimizu K.K."/>
        </authorList>
    </citation>
    <scope>NUCLEOTIDE SEQUENCE</scope>
</reference>
<name>A0AAV5CMS3_ELECO</name>
<keyword evidence="2" id="KW-1185">Reference proteome</keyword>
<organism evidence="1 2">
    <name type="scientific">Eleusine coracana subsp. coracana</name>
    <dbReference type="NCBI Taxonomy" id="191504"/>
    <lineage>
        <taxon>Eukaryota</taxon>
        <taxon>Viridiplantae</taxon>
        <taxon>Streptophyta</taxon>
        <taxon>Embryophyta</taxon>
        <taxon>Tracheophyta</taxon>
        <taxon>Spermatophyta</taxon>
        <taxon>Magnoliopsida</taxon>
        <taxon>Liliopsida</taxon>
        <taxon>Poales</taxon>
        <taxon>Poaceae</taxon>
        <taxon>PACMAD clade</taxon>
        <taxon>Chloridoideae</taxon>
        <taxon>Cynodonteae</taxon>
        <taxon>Eleusininae</taxon>
        <taxon>Eleusine</taxon>
    </lineage>
</organism>
<dbReference type="Proteomes" id="UP001054889">
    <property type="component" value="Unassembled WGS sequence"/>
</dbReference>
<protein>
    <submittedName>
        <fullName evidence="1">Uncharacterized protein</fullName>
    </submittedName>
</protein>
<dbReference type="AlphaFoldDB" id="A0AAV5CMS3"/>
<sequence>MPSTLYDVLSFVLEKNLSLLLNASSFGIKFASSRRMEALVSVILAYRTLACS</sequence>
<proteinExistence type="predicted"/>
<dbReference type="EMBL" id="BQKI01000007">
    <property type="protein sequence ID" value="GJM99201.1"/>
    <property type="molecule type" value="Genomic_DNA"/>
</dbReference>
<comment type="caution">
    <text evidence="1">The sequence shown here is derived from an EMBL/GenBank/DDBJ whole genome shotgun (WGS) entry which is preliminary data.</text>
</comment>
<reference evidence="1" key="2">
    <citation type="submission" date="2021-12" db="EMBL/GenBank/DDBJ databases">
        <title>Resequencing data analysis of finger millet.</title>
        <authorList>
            <person name="Hatakeyama M."/>
            <person name="Aluri S."/>
            <person name="Balachadran M.T."/>
            <person name="Sivarajan S.R."/>
            <person name="Poveda L."/>
            <person name="Shimizu-Inatsugi R."/>
            <person name="Schlapbach R."/>
            <person name="Sreeman S.M."/>
            <person name="Shimizu K.K."/>
        </authorList>
    </citation>
    <scope>NUCLEOTIDE SEQUENCE</scope>
</reference>
<evidence type="ECO:0000313" key="1">
    <source>
        <dbReference type="EMBL" id="GJM99201.1"/>
    </source>
</evidence>
<accession>A0AAV5CMS3</accession>